<dbReference type="Pfam" id="PF00089">
    <property type="entry name" value="Trypsin"/>
    <property type="match status" value="1"/>
</dbReference>
<feature type="non-terminal residue" evidence="10">
    <location>
        <position position="909"/>
    </location>
</feature>
<evidence type="ECO:0000313" key="11">
    <source>
        <dbReference type="Proteomes" id="UP000728032"/>
    </source>
</evidence>
<evidence type="ECO:0000259" key="9">
    <source>
        <dbReference type="PROSITE" id="PS50893"/>
    </source>
</evidence>
<evidence type="ECO:0000256" key="5">
    <source>
        <dbReference type="ARBA" id="ARBA00022989"/>
    </source>
</evidence>
<name>A0A7R9QKM1_9ACAR</name>
<gene>
    <name evidence="10" type="ORF">ONB1V03_LOCUS6386</name>
</gene>
<dbReference type="GO" id="GO:0004252">
    <property type="term" value="F:serine-type endopeptidase activity"/>
    <property type="evidence" value="ECO:0007669"/>
    <property type="project" value="InterPro"/>
</dbReference>
<feature type="transmembrane region" description="Helical" evidence="7">
    <location>
        <begin position="585"/>
        <end position="614"/>
    </location>
</feature>
<dbReference type="GO" id="GO:0140359">
    <property type="term" value="F:ABC-type transporter activity"/>
    <property type="evidence" value="ECO:0007669"/>
    <property type="project" value="InterPro"/>
</dbReference>
<dbReference type="GO" id="GO:0016887">
    <property type="term" value="F:ATP hydrolysis activity"/>
    <property type="evidence" value="ECO:0007669"/>
    <property type="project" value="InterPro"/>
</dbReference>
<dbReference type="GO" id="GO:0016020">
    <property type="term" value="C:membrane"/>
    <property type="evidence" value="ECO:0007669"/>
    <property type="project" value="UniProtKB-SubCell"/>
</dbReference>
<keyword evidence="11" id="KW-1185">Reference proteome</keyword>
<evidence type="ECO:0000256" key="2">
    <source>
        <dbReference type="ARBA" id="ARBA00022692"/>
    </source>
</evidence>
<dbReference type="Pfam" id="PF00005">
    <property type="entry name" value="ABC_tran"/>
    <property type="match status" value="1"/>
</dbReference>
<dbReference type="InterPro" id="IPR043504">
    <property type="entry name" value="Peptidase_S1_PA_chymotrypsin"/>
</dbReference>
<dbReference type="EMBL" id="OC917678">
    <property type="protein sequence ID" value="CAD7647710.1"/>
    <property type="molecule type" value="Genomic_DNA"/>
</dbReference>
<dbReference type="EMBL" id="CAJPVJ010002853">
    <property type="protein sequence ID" value="CAG2166871.1"/>
    <property type="molecule type" value="Genomic_DNA"/>
</dbReference>
<keyword evidence="2 7" id="KW-0812">Transmembrane</keyword>
<accession>A0A7R9QKM1</accession>
<evidence type="ECO:0000256" key="7">
    <source>
        <dbReference type="SAM" id="Phobius"/>
    </source>
</evidence>
<dbReference type="Gene3D" id="2.40.10.10">
    <property type="entry name" value="Trypsin-like serine proteases"/>
    <property type="match status" value="1"/>
</dbReference>
<dbReference type="InterPro" id="IPR003439">
    <property type="entry name" value="ABC_transporter-like_ATP-bd"/>
</dbReference>
<dbReference type="PROSITE" id="PS50893">
    <property type="entry name" value="ABC_TRANSPORTER_2"/>
    <property type="match status" value="1"/>
</dbReference>
<keyword evidence="3" id="KW-0547">Nucleotide-binding</keyword>
<dbReference type="Proteomes" id="UP000728032">
    <property type="component" value="Unassembled WGS sequence"/>
</dbReference>
<feature type="transmembrane region" description="Helical" evidence="7">
    <location>
        <begin position="356"/>
        <end position="380"/>
    </location>
</feature>
<dbReference type="GO" id="GO:0005524">
    <property type="term" value="F:ATP binding"/>
    <property type="evidence" value="ECO:0007669"/>
    <property type="project" value="UniProtKB-KW"/>
</dbReference>
<dbReference type="Pfam" id="PF12698">
    <property type="entry name" value="ABC2_membrane_3"/>
    <property type="match status" value="1"/>
</dbReference>
<dbReference type="InterPro" id="IPR017871">
    <property type="entry name" value="ABC_transporter-like_CS"/>
</dbReference>
<feature type="transmembrane region" description="Helical" evidence="7">
    <location>
        <begin position="652"/>
        <end position="672"/>
    </location>
</feature>
<dbReference type="SMART" id="SM00020">
    <property type="entry name" value="Tryp_SPc"/>
    <property type="match status" value="1"/>
</dbReference>
<dbReference type="InterPro" id="IPR018114">
    <property type="entry name" value="TRYPSIN_HIS"/>
</dbReference>
<dbReference type="OrthoDB" id="6512862at2759"/>
<dbReference type="InterPro" id="IPR027417">
    <property type="entry name" value="P-loop_NTPase"/>
</dbReference>
<dbReference type="PRINTS" id="PR00722">
    <property type="entry name" value="CHYMOTRYPSIN"/>
</dbReference>
<evidence type="ECO:0000256" key="6">
    <source>
        <dbReference type="ARBA" id="ARBA00023136"/>
    </source>
</evidence>
<proteinExistence type="predicted"/>
<dbReference type="InterPro" id="IPR001254">
    <property type="entry name" value="Trypsin_dom"/>
</dbReference>
<dbReference type="Gene3D" id="3.40.50.300">
    <property type="entry name" value="P-loop containing nucleotide triphosphate hydrolases"/>
    <property type="match status" value="1"/>
</dbReference>
<keyword evidence="5 7" id="KW-1133">Transmembrane helix</keyword>
<feature type="domain" description="Peptidase S1" evidence="8">
    <location>
        <begin position="773"/>
        <end position="909"/>
    </location>
</feature>
<feature type="transmembrane region" description="Helical" evidence="7">
    <location>
        <begin position="541"/>
        <end position="564"/>
    </location>
</feature>
<evidence type="ECO:0000259" key="8">
    <source>
        <dbReference type="PROSITE" id="PS50240"/>
    </source>
</evidence>
<dbReference type="PROSITE" id="PS00134">
    <property type="entry name" value="TRYPSIN_HIS"/>
    <property type="match status" value="1"/>
</dbReference>
<dbReference type="PROSITE" id="PS50240">
    <property type="entry name" value="TRYPSIN_DOM"/>
    <property type="match status" value="1"/>
</dbReference>
<dbReference type="InterPro" id="IPR009003">
    <property type="entry name" value="Peptidase_S1_PA"/>
</dbReference>
<keyword evidence="4" id="KW-0067">ATP-binding</keyword>
<dbReference type="SUPFAM" id="SSF50494">
    <property type="entry name" value="Trypsin-like serine proteases"/>
    <property type="match status" value="1"/>
</dbReference>
<dbReference type="InterPro" id="IPR003593">
    <property type="entry name" value="AAA+_ATPase"/>
</dbReference>
<dbReference type="InterPro" id="IPR013525">
    <property type="entry name" value="ABC2_TM"/>
</dbReference>
<sequence length="909" mass="102449">MVSSLLSEITDFAELFVELSSLLPKESLDVWLTSLGIVCVCEESSDVLLISFEAIDICDETSVDDFLTECYDWVLILRFLKPPESRYGLLGPSGCGKTTLLKLILGLNKSKSGTIEVNGRPPLHPLNHIPGVGVGFQPQEIALYREFSIRETLNYFAQIYGMQNSLKLKRIQFLIDFLSLPDPDQRIKNLSGGQQRRVSLAVAIVHSPPFLILDEPTVGVDPLLRERVWEHLVQLSNVEKTSILITTHYVEEARRAHVIALMRSGSLLVEQSPQYLLNHYNVITLEEVFLLVCKAQELDKSKPMPKSFMETTDNKQIDLKRKHSFVTQKKLNLEPSHCKRVTSLMKKDYIKLTRNLLILIFQILIPTVSMTLFCICIGQLPLNLKVAVYNEEDFFNGTQHLCQYNNLSHYFFESIDPKIIHLIYFNSKEKALDSVRRSDSFAALVMDRYFSAALCNRMDDINYIKNSTIYYFGDFTDITIFDTILRVLHNSVLLFTQRVSQTLKANLPANETENFRPESLSPLLEIGEPIYGSTKTTFRDFMAPGMMIAIIFILAVGLTALSFVTEKKESLLDRTLMTGVKIYEFLFAQIFVQIFVICIQITFLMLIIFPIFAIENKGQVALIVAINVLQGVTGMTYGLLISSVTPDEQSALMVAFGSFFPIILLSGVFWPIEGMISQLQTVSQLLPQTLAVISLRNIMLKGYIKSHLCYDEDEDDDSEWYQDRHIIGPRARALILKRGPNGIGITISSGVDKDKKITVPNCGTTIGGSDARTVGGSDARTGQFPWIVLIETNRVPFCGGTILNEKWIVSAAHCFKGRTSPKESDQGVYYKISKLVIHDKYNWDGMENSDLALLKTASPIKMERDGEIDLINGVCLPHKPHEEPISNKIIVAGWGRVGENQDPSRTLKY</sequence>
<feature type="domain" description="ABC transporter" evidence="9">
    <location>
        <begin position="55"/>
        <end position="289"/>
    </location>
</feature>
<dbReference type="SUPFAM" id="SSF52540">
    <property type="entry name" value="P-loop containing nucleoside triphosphate hydrolases"/>
    <property type="match status" value="1"/>
</dbReference>
<reference evidence="10" key="1">
    <citation type="submission" date="2020-11" db="EMBL/GenBank/DDBJ databases">
        <authorList>
            <person name="Tran Van P."/>
        </authorList>
    </citation>
    <scope>NUCLEOTIDE SEQUENCE</scope>
</reference>
<feature type="transmembrane region" description="Helical" evidence="7">
    <location>
        <begin position="620"/>
        <end position="640"/>
    </location>
</feature>
<dbReference type="PANTHER" id="PTHR43038:SF3">
    <property type="entry name" value="ABC TRANSPORTER G FAMILY MEMBER 20 ISOFORM X1"/>
    <property type="match status" value="1"/>
</dbReference>
<organism evidence="10">
    <name type="scientific">Oppiella nova</name>
    <dbReference type="NCBI Taxonomy" id="334625"/>
    <lineage>
        <taxon>Eukaryota</taxon>
        <taxon>Metazoa</taxon>
        <taxon>Ecdysozoa</taxon>
        <taxon>Arthropoda</taxon>
        <taxon>Chelicerata</taxon>
        <taxon>Arachnida</taxon>
        <taxon>Acari</taxon>
        <taxon>Acariformes</taxon>
        <taxon>Sarcoptiformes</taxon>
        <taxon>Oribatida</taxon>
        <taxon>Brachypylina</taxon>
        <taxon>Oppioidea</taxon>
        <taxon>Oppiidae</taxon>
        <taxon>Oppiella</taxon>
    </lineage>
</organism>
<evidence type="ECO:0000256" key="3">
    <source>
        <dbReference type="ARBA" id="ARBA00022741"/>
    </source>
</evidence>
<dbReference type="GO" id="GO:0006508">
    <property type="term" value="P:proteolysis"/>
    <property type="evidence" value="ECO:0007669"/>
    <property type="project" value="InterPro"/>
</dbReference>
<protein>
    <submittedName>
        <fullName evidence="10">Uncharacterized protein</fullName>
    </submittedName>
</protein>
<dbReference type="PROSITE" id="PS00211">
    <property type="entry name" value="ABC_TRANSPORTER_1"/>
    <property type="match status" value="1"/>
</dbReference>
<dbReference type="InterPro" id="IPR001314">
    <property type="entry name" value="Peptidase_S1A"/>
</dbReference>
<dbReference type="PANTHER" id="PTHR43038">
    <property type="entry name" value="ATP-BINDING CASSETTE, SUB-FAMILY H, MEMBER 1"/>
    <property type="match status" value="1"/>
</dbReference>
<keyword evidence="6 7" id="KW-0472">Membrane</keyword>
<evidence type="ECO:0000256" key="4">
    <source>
        <dbReference type="ARBA" id="ARBA00022840"/>
    </source>
</evidence>
<evidence type="ECO:0000256" key="1">
    <source>
        <dbReference type="ARBA" id="ARBA00004141"/>
    </source>
</evidence>
<dbReference type="SMART" id="SM00382">
    <property type="entry name" value="AAA"/>
    <property type="match status" value="1"/>
</dbReference>
<evidence type="ECO:0000313" key="10">
    <source>
        <dbReference type="EMBL" id="CAD7647710.1"/>
    </source>
</evidence>
<comment type="subcellular location">
    <subcellularLocation>
        <location evidence="1">Membrane</location>
        <topology evidence="1">Multi-pass membrane protein</topology>
    </subcellularLocation>
</comment>
<dbReference type="AlphaFoldDB" id="A0A7R9QKM1"/>